<reference evidence="2" key="1">
    <citation type="submission" date="2019-08" db="EMBL/GenBank/DDBJ databases">
        <authorList>
            <person name="Kucharzyk K."/>
            <person name="Murdoch R.W."/>
            <person name="Higgins S."/>
            <person name="Loffler F."/>
        </authorList>
    </citation>
    <scope>NUCLEOTIDE SEQUENCE</scope>
</reference>
<feature type="region of interest" description="Disordered" evidence="1">
    <location>
        <begin position="1"/>
        <end position="154"/>
    </location>
</feature>
<evidence type="ECO:0000313" key="2">
    <source>
        <dbReference type="EMBL" id="MPM62044.1"/>
    </source>
</evidence>
<name>A0A645BJU8_9ZZZZ</name>
<feature type="compositionally biased region" description="Polar residues" evidence="1">
    <location>
        <begin position="144"/>
        <end position="154"/>
    </location>
</feature>
<dbReference type="EMBL" id="VSSQ01018660">
    <property type="protein sequence ID" value="MPM62044.1"/>
    <property type="molecule type" value="Genomic_DNA"/>
</dbReference>
<accession>A0A645BJU8</accession>
<gene>
    <name evidence="2" type="ORF">SDC9_108910</name>
</gene>
<dbReference type="AlphaFoldDB" id="A0A645BJU8"/>
<sequence length="154" mass="15832">MTALPGRGKGRAGRGLRGSSGNSAPVRLPSPLPAGNAFRSRSRPHMPTPARRWAGTPGGGSRSARKSGAARDSAPNNGNPGWRESGRDGSPAADTPCRRGGFRRSPTGCSRAGNKDRYAPPADSTAGTGRIRLRAGSGRAVKSSCRTRSSPRSG</sequence>
<comment type="caution">
    <text evidence="2">The sequence shown here is derived from an EMBL/GenBank/DDBJ whole genome shotgun (WGS) entry which is preliminary data.</text>
</comment>
<evidence type="ECO:0000256" key="1">
    <source>
        <dbReference type="SAM" id="MobiDB-lite"/>
    </source>
</evidence>
<organism evidence="2">
    <name type="scientific">bioreactor metagenome</name>
    <dbReference type="NCBI Taxonomy" id="1076179"/>
    <lineage>
        <taxon>unclassified sequences</taxon>
        <taxon>metagenomes</taxon>
        <taxon>ecological metagenomes</taxon>
    </lineage>
</organism>
<proteinExistence type="predicted"/>
<protein>
    <submittedName>
        <fullName evidence="2">Uncharacterized protein</fullName>
    </submittedName>
</protein>